<name>A0A167WVN7_9AGAM</name>
<reference evidence="2 3" key="1">
    <citation type="journal article" date="2016" name="Mol. Biol. Evol.">
        <title>Comparative Genomics of Early-Diverging Mushroom-Forming Fungi Provides Insights into the Origins of Lignocellulose Decay Capabilities.</title>
        <authorList>
            <person name="Nagy L.G."/>
            <person name="Riley R."/>
            <person name="Tritt A."/>
            <person name="Adam C."/>
            <person name="Daum C."/>
            <person name="Floudas D."/>
            <person name="Sun H."/>
            <person name="Yadav J.S."/>
            <person name="Pangilinan J."/>
            <person name="Larsson K.H."/>
            <person name="Matsuura K."/>
            <person name="Barry K."/>
            <person name="Labutti K."/>
            <person name="Kuo R."/>
            <person name="Ohm R.A."/>
            <person name="Bhattacharya S.S."/>
            <person name="Shirouzu T."/>
            <person name="Yoshinaga Y."/>
            <person name="Martin F.M."/>
            <person name="Grigoriev I.V."/>
            <person name="Hibbett D.S."/>
        </authorList>
    </citation>
    <scope>NUCLEOTIDE SEQUENCE [LARGE SCALE GENOMIC DNA]</scope>
    <source>
        <strain evidence="2 3">CBS 109695</strain>
    </source>
</reference>
<gene>
    <name evidence="2" type="ORF">FIBSPDRAFT_317276</name>
</gene>
<dbReference type="EMBL" id="KV417782">
    <property type="protein sequence ID" value="KZP06539.1"/>
    <property type="molecule type" value="Genomic_DNA"/>
</dbReference>
<dbReference type="Proteomes" id="UP000076532">
    <property type="component" value="Unassembled WGS sequence"/>
</dbReference>
<organism evidence="2 3">
    <name type="scientific">Athelia psychrophila</name>
    <dbReference type="NCBI Taxonomy" id="1759441"/>
    <lineage>
        <taxon>Eukaryota</taxon>
        <taxon>Fungi</taxon>
        <taxon>Dikarya</taxon>
        <taxon>Basidiomycota</taxon>
        <taxon>Agaricomycotina</taxon>
        <taxon>Agaricomycetes</taxon>
        <taxon>Agaricomycetidae</taxon>
        <taxon>Atheliales</taxon>
        <taxon>Atheliaceae</taxon>
        <taxon>Athelia</taxon>
    </lineage>
</organism>
<evidence type="ECO:0000313" key="3">
    <source>
        <dbReference type="Proteomes" id="UP000076532"/>
    </source>
</evidence>
<dbReference type="AlphaFoldDB" id="A0A167WVN7"/>
<sequence>MSLLAQSRRSTGSRPRVLLGYLRKYHIVATRFLPGADCVGRSGAGRRSSLSRCLHTNCIELHWYRGRREEARGGGPADTRWGGGGRETEEVDHV</sequence>
<evidence type="ECO:0000256" key="1">
    <source>
        <dbReference type="SAM" id="MobiDB-lite"/>
    </source>
</evidence>
<proteinExistence type="predicted"/>
<feature type="region of interest" description="Disordered" evidence="1">
    <location>
        <begin position="70"/>
        <end position="94"/>
    </location>
</feature>
<keyword evidence="3" id="KW-1185">Reference proteome</keyword>
<accession>A0A167WVN7</accession>
<evidence type="ECO:0000313" key="2">
    <source>
        <dbReference type="EMBL" id="KZP06539.1"/>
    </source>
</evidence>
<feature type="compositionally biased region" description="Gly residues" evidence="1">
    <location>
        <begin position="73"/>
        <end position="85"/>
    </location>
</feature>
<protein>
    <submittedName>
        <fullName evidence="2">Uncharacterized protein</fullName>
    </submittedName>
</protein>